<dbReference type="InterPro" id="IPR043502">
    <property type="entry name" value="DNA/RNA_pol_sf"/>
</dbReference>
<dbReference type="PROSITE" id="PS50994">
    <property type="entry name" value="INTEGRASE"/>
    <property type="match status" value="1"/>
</dbReference>
<dbReference type="InterPro" id="IPR041373">
    <property type="entry name" value="RT_RNaseH"/>
</dbReference>
<dbReference type="EMBL" id="BDDD01000214">
    <property type="protein sequence ID" value="GAV61610.1"/>
    <property type="molecule type" value="Genomic_DNA"/>
</dbReference>
<dbReference type="CDD" id="cd09279">
    <property type="entry name" value="RNase_HI_like"/>
    <property type="match status" value="1"/>
</dbReference>
<keyword evidence="6" id="KW-0695">RNA-directed DNA polymerase</keyword>
<dbReference type="PANTHER" id="PTHR48475:SF2">
    <property type="entry name" value="RIBONUCLEASE H"/>
    <property type="match status" value="1"/>
</dbReference>
<evidence type="ECO:0000259" key="7">
    <source>
        <dbReference type="PROSITE" id="PS50879"/>
    </source>
</evidence>
<organism evidence="9 10">
    <name type="scientific">Cephalotus follicularis</name>
    <name type="common">Albany pitcher plant</name>
    <dbReference type="NCBI Taxonomy" id="3775"/>
    <lineage>
        <taxon>Eukaryota</taxon>
        <taxon>Viridiplantae</taxon>
        <taxon>Streptophyta</taxon>
        <taxon>Embryophyta</taxon>
        <taxon>Tracheophyta</taxon>
        <taxon>Spermatophyta</taxon>
        <taxon>Magnoliopsida</taxon>
        <taxon>eudicotyledons</taxon>
        <taxon>Gunneridae</taxon>
        <taxon>Pentapetalae</taxon>
        <taxon>rosids</taxon>
        <taxon>fabids</taxon>
        <taxon>Oxalidales</taxon>
        <taxon>Cephalotaceae</taxon>
        <taxon>Cephalotus</taxon>
    </lineage>
</organism>
<dbReference type="InterPro" id="IPR002156">
    <property type="entry name" value="RNaseH_domain"/>
</dbReference>
<keyword evidence="5" id="KW-0378">Hydrolase</keyword>
<dbReference type="GO" id="GO:0015074">
    <property type="term" value="P:DNA integration"/>
    <property type="evidence" value="ECO:0007669"/>
    <property type="project" value="InterPro"/>
</dbReference>
<dbReference type="Pfam" id="PF17921">
    <property type="entry name" value="Integrase_H2C2"/>
    <property type="match status" value="1"/>
</dbReference>
<name>A0A1Q3B0X6_CEPFO</name>
<comment type="caution">
    <text evidence="9">The sequence shown here is derived from an EMBL/GenBank/DDBJ whole genome shotgun (WGS) entry which is preliminary data.</text>
</comment>
<dbReference type="PANTHER" id="PTHR48475">
    <property type="entry name" value="RIBONUCLEASE H"/>
    <property type="match status" value="1"/>
</dbReference>
<dbReference type="InParanoid" id="A0A1Q3B0X6"/>
<dbReference type="Gene3D" id="3.30.420.10">
    <property type="entry name" value="Ribonuclease H-like superfamily/Ribonuclease H"/>
    <property type="match status" value="2"/>
</dbReference>
<reference evidence="10" key="1">
    <citation type="submission" date="2016-04" db="EMBL/GenBank/DDBJ databases">
        <title>Cephalotus genome sequencing.</title>
        <authorList>
            <person name="Fukushima K."/>
            <person name="Hasebe M."/>
            <person name="Fang X."/>
        </authorList>
    </citation>
    <scope>NUCLEOTIDE SEQUENCE [LARGE SCALE GENOMIC DNA]</scope>
    <source>
        <strain evidence="10">cv. St1</strain>
    </source>
</reference>
<dbReference type="InterPro" id="IPR012337">
    <property type="entry name" value="RNaseH-like_sf"/>
</dbReference>
<dbReference type="Pfam" id="PF00665">
    <property type="entry name" value="rve"/>
    <property type="match status" value="1"/>
</dbReference>
<evidence type="ECO:0000313" key="9">
    <source>
        <dbReference type="EMBL" id="GAV61610.1"/>
    </source>
</evidence>
<dbReference type="InterPro" id="IPR001584">
    <property type="entry name" value="Integrase_cat-core"/>
</dbReference>
<gene>
    <name evidence="9" type="ORF">CFOL_v3_05137</name>
</gene>
<protein>
    <submittedName>
        <fullName evidence="9">Rve domain-containing protein/RVT_3 domain-containing protein</fullName>
    </submittedName>
</protein>
<keyword evidence="4" id="KW-0255">Endonuclease</keyword>
<evidence type="ECO:0000256" key="2">
    <source>
        <dbReference type="ARBA" id="ARBA00022695"/>
    </source>
</evidence>
<evidence type="ECO:0000256" key="3">
    <source>
        <dbReference type="ARBA" id="ARBA00022722"/>
    </source>
</evidence>
<dbReference type="GO" id="GO:0003676">
    <property type="term" value="F:nucleic acid binding"/>
    <property type="evidence" value="ECO:0007669"/>
    <property type="project" value="InterPro"/>
</dbReference>
<feature type="domain" description="Integrase catalytic" evidence="8">
    <location>
        <begin position="426"/>
        <end position="557"/>
    </location>
</feature>
<proteinExistence type="predicted"/>
<dbReference type="AlphaFoldDB" id="A0A1Q3B0X6"/>
<evidence type="ECO:0000256" key="5">
    <source>
        <dbReference type="ARBA" id="ARBA00022801"/>
    </source>
</evidence>
<dbReference type="Pfam" id="PF13456">
    <property type="entry name" value="RVT_3"/>
    <property type="match status" value="1"/>
</dbReference>
<evidence type="ECO:0000313" key="10">
    <source>
        <dbReference type="Proteomes" id="UP000187406"/>
    </source>
</evidence>
<dbReference type="GO" id="GO:0003964">
    <property type="term" value="F:RNA-directed DNA polymerase activity"/>
    <property type="evidence" value="ECO:0007669"/>
    <property type="project" value="UniProtKB-KW"/>
</dbReference>
<keyword evidence="3" id="KW-0540">Nuclease</keyword>
<dbReference type="SUPFAM" id="SSF56672">
    <property type="entry name" value="DNA/RNA polymerases"/>
    <property type="match status" value="1"/>
</dbReference>
<dbReference type="GO" id="GO:0004523">
    <property type="term" value="F:RNA-DNA hybrid ribonuclease activity"/>
    <property type="evidence" value="ECO:0007669"/>
    <property type="project" value="InterPro"/>
</dbReference>
<dbReference type="InterPro" id="IPR041588">
    <property type="entry name" value="Integrase_H2C2"/>
</dbReference>
<dbReference type="InterPro" id="IPR036397">
    <property type="entry name" value="RNaseH_sf"/>
</dbReference>
<dbReference type="Gene3D" id="1.10.340.70">
    <property type="match status" value="1"/>
</dbReference>
<dbReference type="SUPFAM" id="SSF53098">
    <property type="entry name" value="Ribonuclease H-like"/>
    <property type="match status" value="2"/>
</dbReference>
<keyword evidence="2" id="KW-0548">Nucleotidyltransferase</keyword>
<keyword evidence="10" id="KW-1185">Reference proteome</keyword>
<dbReference type="PROSITE" id="PS50879">
    <property type="entry name" value="RNASE_H_1"/>
    <property type="match status" value="1"/>
</dbReference>
<dbReference type="Proteomes" id="UP000187406">
    <property type="component" value="Unassembled WGS sequence"/>
</dbReference>
<evidence type="ECO:0000256" key="1">
    <source>
        <dbReference type="ARBA" id="ARBA00022679"/>
    </source>
</evidence>
<accession>A0A1Q3B0X6</accession>
<feature type="domain" description="RNase H type-1" evidence="7">
    <location>
        <begin position="149"/>
        <end position="278"/>
    </location>
</feature>
<evidence type="ECO:0000256" key="6">
    <source>
        <dbReference type="ARBA" id="ARBA00022918"/>
    </source>
</evidence>
<evidence type="ECO:0000259" key="8">
    <source>
        <dbReference type="PROSITE" id="PS50994"/>
    </source>
</evidence>
<dbReference type="Gene3D" id="3.10.20.370">
    <property type="match status" value="1"/>
</dbReference>
<dbReference type="Pfam" id="PF17917">
    <property type="entry name" value="RT_RNaseH"/>
    <property type="match status" value="1"/>
</dbReference>
<keyword evidence="1" id="KW-0808">Transferase</keyword>
<sequence>MASPPLISKPKDAEDLYLYLAATSGAVTAVLVRQGEKVQKPVYYVSKALNDAEGRYPEVEKYVYALIISAKKLRPYFQAHTIKVLTDKPLTQVLAKSETSGRLIKWSVELGEYDVKFEARPAIKSQVLADFVGDNTPTECMEEDPSESERGIWKLSVDGSSCLTGSGAGLVLTSPDSLTLEYALRFKFQATNNEAEWEALIAGLTIAKHLEVQKIEASSDSQLVVGLANGEYEAREDPMIKYLSHFQGMKSAFEILRIVKVPRAENVRADQLSKLATAEELEKNQTVLVDYLDRPTISEVDVMDIDVPKEANWITPFINWLRNGILPEDPVEARKLVYRANRFQFRDGILYKRSYSFPWLRCLNPSEADYTLMEVHEGICGNHTGGRTLSHKLLRQGYYWPTMHQDAIDLVRKCDKCQRNANISRRPSQPLMSITTPWPFAQWGMDFIGPLPMASGQRKFLIVAVDYFTKWVEAEPLATITEKNTEIFVWKSIICRFGVPRTIISDNGKQFDCQALRDFCKEWRIEHRLASVAYPQSNSQAEVINREIIFQNLCSIS</sequence>
<evidence type="ECO:0000256" key="4">
    <source>
        <dbReference type="ARBA" id="ARBA00022759"/>
    </source>
</evidence>
<dbReference type="OrthoDB" id="101614at2759"/>